<proteinExistence type="predicted"/>
<reference evidence="1 2" key="1">
    <citation type="submission" date="2016-10" db="EMBL/GenBank/DDBJ databases">
        <title>Comparative genomics of Bacillus thuringiensis reveals a path to pathogens against multiple invertebrate hosts.</title>
        <authorList>
            <person name="Zheng J."/>
            <person name="Gao Q."/>
            <person name="Liu H."/>
            <person name="Peng D."/>
            <person name="Ruan L."/>
            <person name="Sun M."/>
        </authorList>
    </citation>
    <scope>NUCLEOTIDE SEQUENCE [LARGE SCALE GENOMIC DNA]</scope>
    <source>
        <strain evidence="1">BGSC 4W1</strain>
    </source>
</reference>
<dbReference type="Proteomes" id="UP000195087">
    <property type="component" value="Unassembled WGS sequence"/>
</dbReference>
<dbReference type="AlphaFoldDB" id="A0A9X6PS15"/>
<gene>
    <name evidence="1" type="ORF">BK769_07230</name>
</gene>
<evidence type="ECO:0000313" key="2">
    <source>
        <dbReference type="Proteomes" id="UP000195087"/>
    </source>
</evidence>
<sequence length="66" mass="7818">MRISWKEKIYALYKGDAFISEGTIPEINQETNKSIDFLRFMTSPAYERRCGDSTRRLRLILLDDED</sequence>
<comment type="caution">
    <text evidence="1">The sequence shown here is derived from an EMBL/GenBank/DDBJ whole genome shotgun (WGS) entry which is preliminary data.</text>
</comment>
<accession>A0A9X6PS15</accession>
<organism evidence="1 2">
    <name type="scientific">Bacillus thuringiensis serovar kumamotoensis</name>
    <dbReference type="NCBI Taxonomy" id="132267"/>
    <lineage>
        <taxon>Bacteria</taxon>
        <taxon>Bacillati</taxon>
        <taxon>Bacillota</taxon>
        <taxon>Bacilli</taxon>
        <taxon>Bacillales</taxon>
        <taxon>Bacillaceae</taxon>
        <taxon>Bacillus</taxon>
        <taxon>Bacillus cereus group</taxon>
    </lineage>
</organism>
<evidence type="ECO:0000313" key="1">
    <source>
        <dbReference type="EMBL" id="OTZ76200.1"/>
    </source>
</evidence>
<protein>
    <submittedName>
        <fullName evidence="1">Uncharacterized protein</fullName>
    </submittedName>
</protein>
<dbReference type="EMBL" id="NFEH01000045">
    <property type="protein sequence ID" value="OTZ76200.1"/>
    <property type="molecule type" value="Genomic_DNA"/>
</dbReference>
<name>A0A9X6PS15_BACUK</name>
<dbReference type="RefSeq" id="WP_086391589.1">
    <property type="nucleotide sequence ID" value="NZ_NFEH01000045.1"/>
</dbReference>